<feature type="region of interest" description="Disordered" evidence="1">
    <location>
        <begin position="325"/>
        <end position="356"/>
    </location>
</feature>
<gene>
    <name evidence="3" type="ORF">ACFSKW_50130</name>
</gene>
<evidence type="ECO:0008006" key="5">
    <source>
        <dbReference type="Google" id="ProtNLM"/>
    </source>
</evidence>
<proteinExistence type="predicted"/>
<comment type="caution">
    <text evidence="3">The sequence shown here is derived from an EMBL/GenBank/DDBJ whole genome shotgun (WGS) entry which is preliminary data.</text>
</comment>
<evidence type="ECO:0000256" key="1">
    <source>
        <dbReference type="SAM" id="MobiDB-lite"/>
    </source>
</evidence>
<reference evidence="4" key="1">
    <citation type="journal article" date="2019" name="Int. J. Syst. Evol. Microbiol.">
        <title>The Global Catalogue of Microorganisms (GCM) 10K type strain sequencing project: providing services to taxonomists for standard genome sequencing and annotation.</title>
        <authorList>
            <consortium name="The Broad Institute Genomics Platform"/>
            <consortium name="The Broad Institute Genome Sequencing Center for Infectious Disease"/>
            <person name="Wu L."/>
            <person name="Ma J."/>
        </authorList>
    </citation>
    <scope>NUCLEOTIDE SEQUENCE [LARGE SCALE GENOMIC DNA]</scope>
    <source>
        <strain evidence="4">ICMP 6774ER</strain>
    </source>
</reference>
<evidence type="ECO:0000313" key="3">
    <source>
        <dbReference type="EMBL" id="MFD1939646.1"/>
    </source>
</evidence>
<name>A0ABW4TD76_9ACTN</name>
<feature type="compositionally biased region" description="Basic and acidic residues" evidence="1">
    <location>
        <begin position="325"/>
        <end position="339"/>
    </location>
</feature>
<protein>
    <recommendedName>
        <fullName evidence="5">WD40 repeat domain-containing protein</fullName>
    </recommendedName>
</protein>
<dbReference type="SUPFAM" id="SSF82171">
    <property type="entry name" value="DPP6 N-terminal domain-like"/>
    <property type="match status" value="1"/>
</dbReference>
<accession>A0ABW4TD76</accession>
<keyword evidence="4" id="KW-1185">Reference proteome</keyword>
<evidence type="ECO:0000313" key="4">
    <source>
        <dbReference type="Proteomes" id="UP001597368"/>
    </source>
</evidence>
<dbReference type="EMBL" id="JBHUFV010000093">
    <property type="protein sequence ID" value="MFD1939646.1"/>
    <property type="molecule type" value="Genomic_DNA"/>
</dbReference>
<organism evidence="3 4">
    <name type="scientific">Nonomuraea mangrovi</name>
    <dbReference type="NCBI Taxonomy" id="2316207"/>
    <lineage>
        <taxon>Bacteria</taxon>
        <taxon>Bacillati</taxon>
        <taxon>Actinomycetota</taxon>
        <taxon>Actinomycetes</taxon>
        <taxon>Streptosporangiales</taxon>
        <taxon>Streptosporangiaceae</taxon>
        <taxon>Nonomuraea</taxon>
    </lineage>
</organism>
<dbReference type="RefSeq" id="WP_379582116.1">
    <property type="nucleotide sequence ID" value="NZ_JBHUFV010000093.1"/>
</dbReference>
<keyword evidence="2" id="KW-0472">Membrane</keyword>
<dbReference type="Proteomes" id="UP001597368">
    <property type="component" value="Unassembled WGS sequence"/>
</dbReference>
<sequence>MNDLETTLRQTLGHAAEQAPHAPATLAVHLEGRHRRGRQRAQAMGAAAAVVVVAAGTAFVLRGGPEAAGPATSVGLPTTVASAATTSEATLAEDEEKVLPRPPAIDQVWPAAVRKIPAKLPDGRAYRPELFLDDHTLLIETSSSFEKTDGIYAYDLGTGEVRKIADVPTPKGTVLFASDFTVGDGQVVWWTALKGGTAQLWSAPVTGGESKIVASHQAPVPTEERDNDAALDRLAIGNGKIMFSFRSGGVFTVPLGGGTVEPVPGAEKFHVLSWPWVGSGGEYGPVEGARFDEILNVETGETNTAVTHPGERNVTCDTQICSGEREEGKPFIRSRDGSQQRDLPGTRGPVPPPTGGRFFTTPTRDGIVLHDLTTGTSADLGIRPDKKGSMSLPMPEADGRLLGYQLGDQYVIVDLSKL</sequence>
<evidence type="ECO:0000256" key="2">
    <source>
        <dbReference type="SAM" id="Phobius"/>
    </source>
</evidence>
<keyword evidence="2" id="KW-0812">Transmembrane</keyword>
<keyword evidence="2" id="KW-1133">Transmembrane helix</keyword>
<feature type="transmembrane region" description="Helical" evidence="2">
    <location>
        <begin position="43"/>
        <end position="61"/>
    </location>
</feature>